<evidence type="ECO:0000313" key="3">
    <source>
        <dbReference type="Proteomes" id="UP000064967"/>
    </source>
</evidence>
<protein>
    <submittedName>
        <fullName evidence="2">Alcohol dehydrogenase, zinc-binding</fullName>
    </submittedName>
</protein>
<evidence type="ECO:0000313" key="2">
    <source>
        <dbReference type="EMBL" id="AKU95555.1"/>
    </source>
</evidence>
<name>A0A0K1PPT8_9BACT</name>
<keyword evidence="3" id="KW-1185">Reference proteome</keyword>
<gene>
    <name evidence="2" type="ORF">AKJ09_02219</name>
</gene>
<dbReference type="InterPro" id="IPR013149">
    <property type="entry name" value="ADH-like_C"/>
</dbReference>
<dbReference type="Proteomes" id="UP000064967">
    <property type="component" value="Chromosome"/>
</dbReference>
<dbReference type="SUPFAM" id="SSF50129">
    <property type="entry name" value="GroES-like"/>
    <property type="match status" value="1"/>
</dbReference>
<dbReference type="InterPro" id="IPR051397">
    <property type="entry name" value="Zn-ADH-like_protein"/>
</dbReference>
<sequence>MKAWKLEKLGGQLFLVDLPTPEVRPGTVRVRMEVSVLMSYMRDYVAGKLPIYNAPKEPFIPGGNGIGMITAVGRDVWHLQPGQRVAISAHVVADENVEERGQFLLGVTAVGDVAVAMQASFPDGTLAEEVVLPKSIVTPVVGLDHVTSTELATTMRHLVPYGGLLRGRLAPGETVVVVGATGAYGSAASLLALALGAERVVAAGRNQDALAQLVRLGKERVVPVGLCGDLAADTKALREAAGGGAHLAFDMVGAARDPNATLAALRSLRQRGRLVLMGSMTVPLPLSYLELMMNGWEILGQFMYPADAYLRLLALVRGGLLDPRAITVRTYPLAELPSAMDAAARASGLECVALDHGAK</sequence>
<proteinExistence type="predicted"/>
<dbReference type="InterPro" id="IPR011032">
    <property type="entry name" value="GroES-like_sf"/>
</dbReference>
<dbReference type="InterPro" id="IPR020843">
    <property type="entry name" value="ER"/>
</dbReference>
<dbReference type="RefSeq" id="WP_146646986.1">
    <property type="nucleotide sequence ID" value="NZ_CP012333.1"/>
</dbReference>
<dbReference type="OrthoDB" id="9787435at2"/>
<dbReference type="InterPro" id="IPR036291">
    <property type="entry name" value="NAD(P)-bd_dom_sf"/>
</dbReference>
<feature type="domain" description="Enoyl reductase (ER)" evidence="1">
    <location>
        <begin position="10"/>
        <end position="354"/>
    </location>
</feature>
<reference evidence="2 3" key="1">
    <citation type="submission" date="2015-08" db="EMBL/GenBank/DDBJ databases">
        <authorList>
            <person name="Babu N.S."/>
            <person name="Beckwith C.J."/>
            <person name="Beseler K.G."/>
            <person name="Brison A."/>
            <person name="Carone J.V."/>
            <person name="Caskin T.P."/>
            <person name="Diamond M."/>
            <person name="Durham M.E."/>
            <person name="Foxe J.M."/>
            <person name="Go M."/>
            <person name="Henderson B.A."/>
            <person name="Jones I.B."/>
            <person name="McGettigan J.A."/>
            <person name="Micheletti S.J."/>
            <person name="Nasrallah M.E."/>
            <person name="Ortiz D."/>
            <person name="Piller C.R."/>
            <person name="Privatt S.R."/>
            <person name="Schneider S.L."/>
            <person name="Sharp S."/>
            <person name="Smith T.C."/>
            <person name="Stanton J.D."/>
            <person name="Ullery H.E."/>
            <person name="Wilson R.J."/>
            <person name="Serrano M.G."/>
            <person name="Buck G."/>
            <person name="Lee V."/>
            <person name="Wang Y."/>
            <person name="Carvalho R."/>
            <person name="Voegtly L."/>
            <person name="Shi R."/>
            <person name="Duckworth R."/>
            <person name="Johnson A."/>
            <person name="Loviza R."/>
            <person name="Walstead R."/>
            <person name="Shah Z."/>
            <person name="Kiflezghi M."/>
            <person name="Wade K."/>
            <person name="Ball S.L."/>
            <person name="Bradley K.W."/>
            <person name="Asai D.J."/>
            <person name="Bowman C.A."/>
            <person name="Russell D.A."/>
            <person name="Pope W.H."/>
            <person name="Jacobs-Sera D."/>
            <person name="Hendrix R.W."/>
            <person name="Hatfull G.F."/>
        </authorList>
    </citation>
    <scope>NUCLEOTIDE SEQUENCE [LARGE SCALE GENOMIC DNA]</scope>
    <source>
        <strain evidence="2 3">DSM 27648</strain>
    </source>
</reference>
<dbReference type="SUPFAM" id="SSF51735">
    <property type="entry name" value="NAD(P)-binding Rossmann-fold domains"/>
    <property type="match status" value="1"/>
</dbReference>
<evidence type="ECO:0000259" key="1">
    <source>
        <dbReference type="SMART" id="SM00829"/>
    </source>
</evidence>
<dbReference type="Gene3D" id="3.40.50.720">
    <property type="entry name" value="NAD(P)-binding Rossmann-like Domain"/>
    <property type="match status" value="1"/>
</dbReference>
<dbReference type="SMART" id="SM00829">
    <property type="entry name" value="PKS_ER"/>
    <property type="match status" value="1"/>
</dbReference>
<dbReference type="AlphaFoldDB" id="A0A0K1PPT8"/>
<dbReference type="KEGG" id="llu:AKJ09_02219"/>
<dbReference type="GO" id="GO:0016491">
    <property type="term" value="F:oxidoreductase activity"/>
    <property type="evidence" value="ECO:0007669"/>
    <property type="project" value="InterPro"/>
</dbReference>
<dbReference type="EMBL" id="CP012333">
    <property type="protein sequence ID" value="AKU95555.1"/>
    <property type="molecule type" value="Genomic_DNA"/>
</dbReference>
<accession>A0A0K1PPT8</accession>
<dbReference type="Pfam" id="PF08240">
    <property type="entry name" value="ADH_N"/>
    <property type="match status" value="1"/>
</dbReference>
<organism evidence="2 3">
    <name type="scientific">Labilithrix luteola</name>
    <dbReference type="NCBI Taxonomy" id="1391654"/>
    <lineage>
        <taxon>Bacteria</taxon>
        <taxon>Pseudomonadati</taxon>
        <taxon>Myxococcota</taxon>
        <taxon>Polyangia</taxon>
        <taxon>Polyangiales</taxon>
        <taxon>Labilitrichaceae</taxon>
        <taxon>Labilithrix</taxon>
    </lineage>
</organism>
<dbReference type="InterPro" id="IPR013154">
    <property type="entry name" value="ADH-like_N"/>
</dbReference>
<dbReference type="Pfam" id="PF00107">
    <property type="entry name" value="ADH_zinc_N"/>
    <property type="match status" value="1"/>
</dbReference>
<dbReference type="STRING" id="1391654.AKJ09_02219"/>
<dbReference type="PANTHER" id="PTHR43677:SF4">
    <property type="entry name" value="QUINONE OXIDOREDUCTASE-LIKE PROTEIN 2"/>
    <property type="match status" value="1"/>
</dbReference>
<dbReference type="Gene3D" id="3.90.180.10">
    <property type="entry name" value="Medium-chain alcohol dehydrogenases, catalytic domain"/>
    <property type="match status" value="1"/>
</dbReference>
<dbReference type="PANTHER" id="PTHR43677">
    <property type="entry name" value="SHORT-CHAIN DEHYDROGENASE/REDUCTASE"/>
    <property type="match status" value="1"/>
</dbReference>